<comment type="caution">
    <text evidence="1">The sequence shown here is derived from an EMBL/GenBank/DDBJ whole genome shotgun (WGS) entry which is preliminary data.</text>
</comment>
<protein>
    <submittedName>
        <fullName evidence="1">dUTPase</fullName>
    </submittedName>
</protein>
<dbReference type="Proteomes" id="UP001565236">
    <property type="component" value="Unassembled WGS sequence"/>
</dbReference>
<keyword evidence="2" id="KW-1185">Reference proteome</keyword>
<gene>
    <name evidence="1" type="ORF">AALT52_01000</name>
</gene>
<proteinExistence type="predicted"/>
<sequence>MDITKLAELARRDKTLPLLPLKDPLNEKKASLYAELELNLATFFRSPKEERLKRYCIVLKDFLAIANETKWLYLLLLDEQQIVQFSTKWQTRSLNVLYLILQQQVNKSYFERKSEPLVHAWHIFIKYGLVEAGFTPEQIEEKYYELYA</sequence>
<evidence type="ECO:0000313" key="2">
    <source>
        <dbReference type="Proteomes" id="UP001565236"/>
    </source>
</evidence>
<organism evidence="1 2">
    <name type="scientific">Ligilactobacillus faecis</name>
    <dbReference type="NCBI Taxonomy" id="762833"/>
    <lineage>
        <taxon>Bacteria</taxon>
        <taxon>Bacillati</taxon>
        <taxon>Bacillota</taxon>
        <taxon>Bacilli</taxon>
        <taxon>Lactobacillales</taxon>
        <taxon>Lactobacillaceae</taxon>
        <taxon>Ligilactobacillus</taxon>
    </lineage>
</organism>
<evidence type="ECO:0000313" key="1">
    <source>
        <dbReference type="EMBL" id="MEY8661475.1"/>
    </source>
</evidence>
<accession>A0ABV4DLX5</accession>
<reference evidence="1 2" key="1">
    <citation type="submission" date="2024-03" db="EMBL/GenBank/DDBJ databases">
        <title>Mouse gut bacterial collection (mGBC) of GemPharmatech.</title>
        <authorList>
            <person name="He Y."/>
            <person name="Dong L."/>
            <person name="Wu D."/>
            <person name="Gao X."/>
            <person name="Lin Z."/>
        </authorList>
    </citation>
    <scope>NUCLEOTIDE SEQUENCE [LARGE SCALE GENOMIC DNA]</scope>
    <source>
        <strain evidence="1 2">15-30</strain>
    </source>
</reference>
<dbReference type="EMBL" id="JBCLUF010000002">
    <property type="protein sequence ID" value="MEY8661475.1"/>
    <property type="molecule type" value="Genomic_DNA"/>
</dbReference>
<dbReference type="RefSeq" id="WP_369940157.1">
    <property type="nucleotide sequence ID" value="NZ_JBCLUF010000002.1"/>
</dbReference>
<name>A0ABV4DLX5_9LACO</name>